<evidence type="ECO:0000313" key="2">
    <source>
        <dbReference type="Proteomes" id="UP001139502"/>
    </source>
</evidence>
<gene>
    <name evidence="1" type="ORF">NBM05_08290</name>
</gene>
<keyword evidence="2" id="KW-1185">Reference proteome</keyword>
<comment type="caution">
    <text evidence="1">The sequence shown here is derived from an EMBL/GenBank/DDBJ whole genome shotgun (WGS) entry which is preliminary data.</text>
</comment>
<dbReference type="RefSeq" id="WP_254166468.1">
    <property type="nucleotide sequence ID" value="NZ_JANAFB010000017.1"/>
</dbReference>
<dbReference type="AlphaFoldDB" id="A0A9X2HAF2"/>
<reference evidence="1" key="1">
    <citation type="submission" date="2022-06" db="EMBL/GenBank/DDBJ databases">
        <title>Rothia sp. isolated from sandalwood seedling.</title>
        <authorList>
            <person name="Tuikhar N."/>
            <person name="Kirdat K."/>
            <person name="Thorat V."/>
            <person name="Swetha P."/>
            <person name="Padma S."/>
            <person name="Sundararaj R."/>
            <person name="Yadav A."/>
        </authorList>
    </citation>
    <scope>NUCLEOTIDE SEQUENCE</scope>
    <source>
        <strain evidence="1">AR01</strain>
    </source>
</reference>
<evidence type="ECO:0000313" key="1">
    <source>
        <dbReference type="EMBL" id="MCP3425999.1"/>
    </source>
</evidence>
<dbReference type="EMBL" id="JANAFB010000017">
    <property type="protein sequence ID" value="MCP3425999.1"/>
    <property type="molecule type" value="Genomic_DNA"/>
</dbReference>
<dbReference type="GO" id="GO:0003677">
    <property type="term" value="F:DNA binding"/>
    <property type="evidence" value="ECO:0007669"/>
    <property type="project" value="InterPro"/>
</dbReference>
<accession>A0A9X2HAF2</accession>
<dbReference type="Gene3D" id="1.10.260.40">
    <property type="entry name" value="lambda repressor-like DNA-binding domains"/>
    <property type="match status" value="1"/>
</dbReference>
<proteinExistence type="predicted"/>
<organism evidence="1 2">
    <name type="scientific">Rothia santali</name>
    <dbReference type="NCBI Taxonomy" id="2949643"/>
    <lineage>
        <taxon>Bacteria</taxon>
        <taxon>Bacillati</taxon>
        <taxon>Actinomycetota</taxon>
        <taxon>Actinomycetes</taxon>
        <taxon>Micrococcales</taxon>
        <taxon>Micrococcaceae</taxon>
        <taxon>Rothia</taxon>
    </lineage>
</organism>
<name>A0A9X2HAF2_9MICC</name>
<dbReference type="Proteomes" id="UP001139502">
    <property type="component" value="Unassembled WGS sequence"/>
</dbReference>
<sequence>MSQLSEALGRANREDMPLREIERRAEKLGKPLTISTISRYMRGQHPSQPNLDVIRAFAAVFGTDTSHILEDAKLPAVGSRFELPAKADLLDDSERQAILHLIDVMAAKKKG</sequence>
<protein>
    <submittedName>
        <fullName evidence="1">Helix-turn-helix domain-containing protein</fullName>
    </submittedName>
</protein>
<dbReference type="InterPro" id="IPR010982">
    <property type="entry name" value="Lambda_DNA-bd_dom_sf"/>
</dbReference>